<evidence type="ECO:0000256" key="1">
    <source>
        <dbReference type="SAM" id="MobiDB-lite"/>
    </source>
</evidence>
<evidence type="ECO:0000313" key="3">
    <source>
        <dbReference type="EnsemblMetazoa" id="G10643.1:cds"/>
    </source>
</evidence>
<proteinExistence type="predicted"/>
<dbReference type="OrthoDB" id="522106at2759"/>
<dbReference type="Proteomes" id="UP000005408">
    <property type="component" value="Unassembled WGS sequence"/>
</dbReference>
<dbReference type="PANTHER" id="PTHR47110:SF3">
    <property type="entry name" value="TESTIS-SPECIFIC EXPRESSED PROTEIN 55-LIKE"/>
    <property type="match status" value="1"/>
</dbReference>
<protein>
    <submittedName>
        <fullName evidence="2">Uncharacterized protein C3orf30</fullName>
    </submittedName>
</protein>
<dbReference type="Pfam" id="PF17819">
    <property type="entry name" value="Tex55"/>
    <property type="match status" value="1"/>
</dbReference>
<dbReference type="KEGG" id="crg:105337005"/>
<dbReference type="OMA" id="ANIVYFK"/>
<dbReference type="EMBL" id="JH817210">
    <property type="protein sequence ID" value="EKC29850.1"/>
    <property type="molecule type" value="Genomic_DNA"/>
</dbReference>
<dbReference type="AlphaFoldDB" id="K1QLZ0"/>
<name>K1QLZ0_MAGGI</name>
<dbReference type="InterPro" id="IPR040760">
    <property type="entry name" value="Tex55"/>
</dbReference>
<feature type="compositionally biased region" description="Polar residues" evidence="1">
    <location>
        <begin position="1"/>
        <end position="21"/>
    </location>
</feature>
<dbReference type="HOGENOM" id="CLU_1983693_0_0_1"/>
<dbReference type="SUPFAM" id="SSF47391">
    <property type="entry name" value="Dimerization-anchoring domain of cAMP-dependent PK regulatory subunit"/>
    <property type="match status" value="1"/>
</dbReference>
<accession>K1QLZ0</accession>
<dbReference type="CDD" id="cd22975">
    <property type="entry name" value="DD_TEX55"/>
    <property type="match status" value="1"/>
</dbReference>
<sequence length="126" mass="14211">MADNPANSLPTEGKPSSNQSGDLPEMSSAEDIVNKAREEIEKTMEKAMANQQGGQEFEEVIEYFDPIQDPYGKAIKYLEQHDILQLFQALTANIVYFKPEDPLSYMMKEIEVIKKEKAAAKPAEKK</sequence>
<dbReference type="EnsemblMetazoa" id="G10643.2">
    <property type="protein sequence ID" value="G10643.2:cds"/>
    <property type="gene ID" value="G10643"/>
</dbReference>
<evidence type="ECO:0000313" key="4">
    <source>
        <dbReference type="Proteomes" id="UP000005408"/>
    </source>
</evidence>
<dbReference type="PANTHER" id="PTHR47110">
    <property type="entry name" value="TESTIS-SPECIFIC EXPRESSED PROTEIN 55"/>
    <property type="match status" value="1"/>
</dbReference>
<dbReference type="EnsemblMetazoa" id="G10643.3">
    <property type="protein sequence ID" value="G10643.3:cds"/>
    <property type="gene ID" value="G10643"/>
</dbReference>
<dbReference type="EnsemblMetazoa" id="G10643.1">
    <property type="protein sequence ID" value="G10643.1:cds"/>
    <property type="gene ID" value="G10643"/>
</dbReference>
<gene>
    <name evidence="2" type="ORF">CGI_10026184</name>
</gene>
<reference evidence="3" key="2">
    <citation type="submission" date="2022-08" db="UniProtKB">
        <authorList>
            <consortium name="EnsemblMetazoa"/>
        </authorList>
    </citation>
    <scope>IDENTIFICATION</scope>
    <source>
        <strain evidence="3">05x7-T-G4-1.051#20</strain>
    </source>
</reference>
<organism evidence="2">
    <name type="scientific">Magallana gigas</name>
    <name type="common">Pacific oyster</name>
    <name type="synonym">Crassostrea gigas</name>
    <dbReference type="NCBI Taxonomy" id="29159"/>
    <lineage>
        <taxon>Eukaryota</taxon>
        <taxon>Metazoa</taxon>
        <taxon>Spiralia</taxon>
        <taxon>Lophotrochozoa</taxon>
        <taxon>Mollusca</taxon>
        <taxon>Bivalvia</taxon>
        <taxon>Autobranchia</taxon>
        <taxon>Pteriomorphia</taxon>
        <taxon>Ostreida</taxon>
        <taxon>Ostreoidea</taxon>
        <taxon>Ostreidae</taxon>
        <taxon>Magallana</taxon>
    </lineage>
</organism>
<feature type="region of interest" description="Disordered" evidence="1">
    <location>
        <begin position="1"/>
        <end position="32"/>
    </location>
</feature>
<keyword evidence="4" id="KW-1185">Reference proteome</keyword>
<reference evidence="2" key="1">
    <citation type="journal article" date="2012" name="Nature">
        <title>The oyster genome reveals stress adaptation and complexity of shell formation.</title>
        <authorList>
            <person name="Zhang G."/>
            <person name="Fang X."/>
            <person name="Guo X."/>
            <person name="Li L."/>
            <person name="Luo R."/>
            <person name="Xu F."/>
            <person name="Yang P."/>
            <person name="Zhang L."/>
            <person name="Wang X."/>
            <person name="Qi H."/>
            <person name="Xiong Z."/>
            <person name="Que H."/>
            <person name="Xie Y."/>
            <person name="Holland P.W."/>
            <person name="Paps J."/>
            <person name="Zhu Y."/>
            <person name="Wu F."/>
            <person name="Chen Y."/>
            <person name="Wang J."/>
            <person name="Peng C."/>
            <person name="Meng J."/>
            <person name="Yang L."/>
            <person name="Liu J."/>
            <person name="Wen B."/>
            <person name="Zhang N."/>
            <person name="Huang Z."/>
            <person name="Zhu Q."/>
            <person name="Feng Y."/>
            <person name="Mount A."/>
            <person name="Hedgecock D."/>
            <person name="Xu Z."/>
            <person name="Liu Y."/>
            <person name="Domazet-Loso T."/>
            <person name="Du Y."/>
            <person name="Sun X."/>
            <person name="Zhang S."/>
            <person name="Liu B."/>
            <person name="Cheng P."/>
            <person name="Jiang X."/>
            <person name="Li J."/>
            <person name="Fan D."/>
            <person name="Wang W."/>
            <person name="Fu W."/>
            <person name="Wang T."/>
            <person name="Wang B."/>
            <person name="Zhang J."/>
            <person name="Peng Z."/>
            <person name="Li Y."/>
            <person name="Li N."/>
            <person name="Wang J."/>
            <person name="Chen M."/>
            <person name="He Y."/>
            <person name="Tan F."/>
            <person name="Song X."/>
            <person name="Zheng Q."/>
            <person name="Huang R."/>
            <person name="Yang H."/>
            <person name="Du X."/>
            <person name="Chen L."/>
            <person name="Yang M."/>
            <person name="Gaffney P.M."/>
            <person name="Wang S."/>
            <person name="Luo L."/>
            <person name="She Z."/>
            <person name="Ming Y."/>
            <person name="Huang W."/>
            <person name="Zhang S."/>
            <person name="Huang B."/>
            <person name="Zhang Y."/>
            <person name="Qu T."/>
            <person name="Ni P."/>
            <person name="Miao G."/>
            <person name="Wang J."/>
            <person name="Wang Q."/>
            <person name="Steinberg C.E."/>
            <person name="Wang H."/>
            <person name="Li N."/>
            <person name="Qian L."/>
            <person name="Zhang G."/>
            <person name="Li Y."/>
            <person name="Yang H."/>
            <person name="Liu X."/>
            <person name="Wang J."/>
            <person name="Yin Y."/>
            <person name="Wang J."/>
        </authorList>
    </citation>
    <scope>NUCLEOTIDE SEQUENCE [LARGE SCALE GENOMIC DNA]</scope>
    <source>
        <strain evidence="2">05x7-T-G4-1.051#20</strain>
    </source>
</reference>
<evidence type="ECO:0000313" key="2">
    <source>
        <dbReference type="EMBL" id="EKC29850.1"/>
    </source>
</evidence>
<dbReference type="InterPro" id="IPR048377">
    <property type="entry name" value="TEX55_DD"/>
</dbReference>